<name>A0A4Y3KH98_9CELL</name>
<dbReference type="AlphaFoldDB" id="A0A4Y3KH98"/>
<gene>
    <name evidence="1" type="ORF">CGE01nite_05240</name>
</gene>
<dbReference type="OrthoDB" id="4827277at2"/>
<dbReference type="Proteomes" id="UP000320461">
    <property type="component" value="Unassembled WGS sequence"/>
</dbReference>
<protein>
    <submittedName>
        <fullName evidence="1">Uncharacterized protein</fullName>
    </submittedName>
</protein>
<accession>A0A4Y3KH98</accession>
<comment type="caution">
    <text evidence="1">The sequence shown here is derived from an EMBL/GenBank/DDBJ whole genome shotgun (WGS) entry which is preliminary data.</text>
</comment>
<proteinExistence type="predicted"/>
<keyword evidence="2" id="KW-1185">Reference proteome</keyword>
<organism evidence="1 2">
    <name type="scientific">Cellulomonas gelida</name>
    <dbReference type="NCBI Taxonomy" id="1712"/>
    <lineage>
        <taxon>Bacteria</taxon>
        <taxon>Bacillati</taxon>
        <taxon>Actinomycetota</taxon>
        <taxon>Actinomycetes</taxon>
        <taxon>Micrococcales</taxon>
        <taxon>Cellulomonadaceae</taxon>
        <taxon>Cellulomonas</taxon>
    </lineage>
</organism>
<evidence type="ECO:0000313" key="2">
    <source>
        <dbReference type="Proteomes" id="UP000320461"/>
    </source>
</evidence>
<reference evidence="1 2" key="1">
    <citation type="submission" date="2019-06" db="EMBL/GenBank/DDBJ databases">
        <title>Whole genome shotgun sequence of Cellulomonas gelida NBRC 3748.</title>
        <authorList>
            <person name="Hosoyama A."/>
            <person name="Uohara A."/>
            <person name="Ohji S."/>
            <person name="Ichikawa N."/>
        </authorList>
    </citation>
    <scope>NUCLEOTIDE SEQUENCE [LARGE SCALE GENOMIC DNA]</scope>
    <source>
        <strain evidence="1 2">NBRC 3748</strain>
    </source>
</reference>
<dbReference type="RefSeq" id="WP_053071570.1">
    <property type="nucleotide sequence ID" value="NZ_BJLQ01000003.1"/>
</dbReference>
<dbReference type="EMBL" id="BJLQ01000003">
    <property type="protein sequence ID" value="GEA83273.1"/>
    <property type="molecule type" value="Genomic_DNA"/>
</dbReference>
<evidence type="ECO:0000313" key="1">
    <source>
        <dbReference type="EMBL" id="GEA83273.1"/>
    </source>
</evidence>
<sequence>MDTLGYQSLVQDRLATSGYSLRSTPPWGLVGYRRDFRVRWGATTLHLLVHVATTSHVTADELARFTRSSLDQAELAHGGMRGLQSGVGVISAVIGDSADEDAHRYALTTIVRDFAAFAWPVVVDLGARVRSSRPSGPVIGAVYNSWMLSQIEALLPQPDALVPADPR</sequence>